<dbReference type="EC" id="2.7.11.1" evidence="2"/>
<evidence type="ECO:0000259" key="11">
    <source>
        <dbReference type="PROSITE" id="PS50011"/>
    </source>
</evidence>
<feature type="region of interest" description="Disordered" evidence="10">
    <location>
        <begin position="1"/>
        <end position="25"/>
    </location>
</feature>
<evidence type="ECO:0000313" key="13">
    <source>
        <dbReference type="Proteomes" id="UP000594263"/>
    </source>
</evidence>
<evidence type="ECO:0000256" key="4">
    <source>
        <dbReference type="ARBA" id="ARBA00022679"/>
    </source>
</evidence>
<dbReference type="GO" id="GO:0005524">
    <property type="term" value="F:ATP binding"/>
    <property type="evidence" value="ECO:0007669"/>
    <property type="project" value="UniProtKB-KW"/>
</dbReference>
<dbReference type="FunFam" id="1.10.510.10:FF:000277">
    <property type="entry name" value="protein kinase PINOID"/>
    <property type="match status" value="1"/>
</dbReference>
<dbReference type="AlphaFoldDB" id="A0A7N0T3S1"/>
<dbReference type="GO" id="GO:0048825">
    <property type="term" value="P:cotyledon development"/>
    <property type="evidence" value="ECO:0007669"/>
    <property type="project" value="UniProtKB-ARBA"/>
</dbReference>
<keyword evidence="6" id="KW-0418">Kinase</keyword>
<proteinExistence type="inferred from homology"/>
<comment type="catalytic activity">
    <reaction evidence="8">
        <text>L-threonyl-[protein] + ATP = O-phospho-L-threonyl-[protein] + ADP + H(+)</text>
        <dbReference type="Rhea" id="RHEA:46608"/>
        <dbReference type="Rhea" id="RHEA-COMP:11060"/>
        <dbReference type="Rhea" id="RHEA-COMP:11605"/>
        <dbReference type="ChEBI" id="CHEBI:15378"/>
        <dbReference type="ChEBI" id="CHEBI:30013"/>
        <dbReference type="ChEBI" id="CHEBI:30616"/>
        <dbReference type="ChEBI" id="CHEBI:61977"/>
        <dbReference type="ChEBI" id="CHEBI:456216"/>
        <dbReference type="EC" id="2.7.11.1"/>
    </reaction>
</comment>
<evidence type="ECO:0000256" key="5">
    <source>
        <dbReference type="ARBA" id="ARBA00022741"/>
    </source>
</evidence>
<sequence length="408" mass="45489">MLPEQGDYFSDEDMLTSTSSSISSSTAATDCTSFRSISEEYLPNMKKQERPPQLGIQDFRVIKPIGAGDIGKVYLCQLRADEGRYYAMKVTDRDVLELKKKTHRAEMEKRTLRLLDHPFLPKVVAQFDASRFSCNVIEYCSGGDLHSLRHRQPQNRFSLSSARFYAAEVLMALEYLHMLGIVYRDLKPENILVRSDGHIMLTDFDLCLLSSTTPTLQSPPTTTTKSSISSPSCLPNLRSSKRIKTLVPQQQPTFVAEPTSARSSSFVGTHEYVAPEVASGRQHGNAVDWWAFGVFLYEMLYGRTPFAGESNDVTLRNIVKAPLTFPRGAEAVGSAEVRARDLIKGLLNKDAAKRLGSVKGAAEIKSHAFFKGLNFALIRSSRPPQIPVKELSRERSGRTEATAAFDFF</sequence>
<evidence type="ECO:0000256" key="6">
    <source>
        <dbReference type="ARBA" id="ARBA00022777"/>
    </source>
</evidence>
<evidence type="ECO:0000313" key="12">
    <source>
        <dbReference type="EnsemblPlants" id="Kaladp0021s0052.1.v1.1"/>
    </source>
</evidence>
<name>A0A7N0T3S1_KALFE</name>
<keyword evidence="5" id="KW-0547">Nucleotide-binding</keyword>
<dbReference type="SMART" id="SM00220">
    <property type="entry name" value="S_TKc"/>
    <property type="match status" value="1"/>
</dbReference>
<keyword evidence="13" id="KW-1185">Reference proteome</keyword>
<dbReference type="PROSITE" id="PS50011">
    <property type="entry name" value="PROTEIN_KINASE_DOM"/>
    <property type="match status" value="1"/>
</dbReference>
<dbReference type="InterPro" id="IPR011009">
    <property type="entry name" value="Kinase-like_dom_sf"/>
</dbReference>
<dbReference type="Proteomes" id="UP000594263">
    <property type="component" value="Unplaced"/>
</dbReference>
<dbReference type="CDD" id="cd05574">
    <property type="entry name" value="STKc_phototropin_like"/>
    <property type="match status" value="1"/>
</dbReference>
<dbReference type="Gramene" id="Kaladp0021s0052.1.v1.1">
    <property type="protein sequence ID" value="Kaladp0021s0052.1.v1.1"/>
    <property type="gene ID" value="Kaladp0021s0052.v1.1"/>
</dbReference>
<dbReference type="InterPro" id="IPR000719">
    <property type="entry name" value="Prot_kinase_dom"/>
</dbReference>
<keyword evidence="7" id="KW-0067">ATP-binding</keyword>
<protein>
    <recommendedName>
        <fullName evidence="2">non-specific serine/threonine protein kinase</fullName>
        <ecNumber evidence="2">2.7.11.1</ecNumber>
    </recommendedName>
</protein>
<dbReference type="InterPro" id="IPR008271">
    <property type="entry name" value="Ser/Thr_kinase_AS"/>
</dbReference>
<dbReference type="Gene3D" id="3.30.200.20">
    <property type="entry name" value="Phosphorylase Kinase, domain 1"/>
    <property type="match status" value="1"/>
</dbReference>
<dbReference type="OMA" id="ACAYAMK"/>
<evidence type="ECO:0000256" key="10">
    <source>
        <dbReference type="SAM" id="MobiDB-lite"/>
    </source>
</evidence>
<evidence type="ECO:0000256" key="8">
    <source>
        <dbReference type="ARBA" id="ARBA00047899"/>
    </source>
</evidence>
<evidence type="ECO:0000256" key="1">
    <source>
        <dbReference type="ARBA" id="ARBA00009903"/>
    </source>
</evidence>
<evidence type="ECO:0000256" key="7">
    <source>
        <dbReference type="ARBA" id="ARBA00022840"/>
    </source>
</evidence>
<feature type="domain" description="Protein kinase" evidence="11">
    <location>
        <begin position="59"/>
        <end position="370"/>
    </location>
</feature>
<evidence type="ECO:0000256" key="2">
    <source>
        <dbReference type="ARBA" id="ARBA00012513"/>
    </source>
</evidence>
<keyword evidence="4" id="KW-0808">Transferase</keyword>
<organism evidence="12 13">
    <name type="scientific">Kalanchoe fedtschenkoi</name>
    <name type="common">Lavender scallops</name>
    <name type="synonym">South American air plant</name>
    <dbReference type="NCBI Taxonomy" id="63787"/>
    <lineage>
        <taxon>Eukaryota</taxon>
        <taxon>Viridiplantae</taxon>
        <taxon>Streptophyta</taxon>
        <taxon>Embryophyta</taxon>
        <taxon>Tracheophyta</taxon>
        <taxon>Spermatophyta</taxon>
        <taxon>Magnoliopsida</taxon>
        <taxon>eudicotyledons</taxon>
        <taxon>Gunneridae</taxon>
        <taxon>Pentapetalae</taxon>
        <taxon>Saxifragales</taxon>
        <taxon>Crassulaceae</taxon>
        <taxon>Kalanchoe</taxon>
    </lineage>
</organism>
<comment type="similarity">
    <text evidence="1">Belongs to the protein kinase superfamily. AGC Ser/Thr protein kinase family.</text>
</comment>
<evidence type="ECO:0000256" key="9">
    <source>
        <dbReference type="ARBA" id="ARBA00048679"/>
    </source>
</evidence>
<dbReference type="SUPFAM" id="SSF56112">
    <property type="entry name" value="Protein kinase-like (PK-like)"/>
    <property type="match status" value="1"/>
</dbReference>
<dbReference type="Gene3D" id="1.10.510.10">
    <property type="entry name" value="Transferase(Phosphotransferase) domain 1"/>
    <property type="match status" value="2"/>
</dbReference>
<dbReference type="PANTHER" id="PTHR45637">
    <property type="entry name" value="FLIPPASE KINASE 1-RELATED"/>
    <property type="match status" value="1"/>
</dbReference>
<evidence type="ECO:0000256" key="3">
    <source>
        <dbReference type="ARBA" id="ARBA00022527"/>
    </source>
</evidence>
<accession>A0A7N0T3S1</accession>
<dbReference type="Pfam" id="PF00069">
    <property type="entry name" value="Pkinase"/>
    <property type="match status" value="2"/>
</dbReference>
<dbReference type="GO" id="GO:0004674">
    <property type="term" value="F:protein serine/threonine kinase activity"/>
    <property type="evidence" value="ECO:0007669"/>
    <property type="project" value="UniProtKB-KW"/>
</dbReference>
<feature type="compositionally biased region" description="Low complexity" evidence="10">
    <location>
        <begin position="16"/>
        <end position="25"/>
    </location>
</feature>
<dbReference type="FunFam" id="1.10.510.10:FF:000020">
    <property type="entry name" value="serine/threonine-protein kinase D6PK-like"/>
    <property type="match status" value="1"/>
</dbReference>
<dbReference type="EnsemblPlants" id="Kaladp0021s0052.1.v1.1">
    <property type="protein sequence ID" value="Kaladp0021s0052.1.v1.1"/>
    <property type="gene ID" value="Kaladp0021s0052.v1.1"/>
</dbReference>
<keyword evidence="3" id="KW-0723">Serine/threonine-protein kinase</keyword>
<dbReference type="PROSITE" id="PS00108">
    <property type="entry name" value="PROTEIN_KINASE_ST"/>
    <property type="match status" value="1"/>
</dbReference>
<reference evidence="12" key="1">
    <citation type="submission" date="2021-01" db="UniProtKB">
        <authorList>
            <consortium name="EnsemblPlants"/>
        </authorList>
    </citation>
    <scope>IDENTIFICATION</scope>
</reference>
<comment type="catalytic activity">
    <reaction evidence="9">
        <text>L-seryl-[protein] + ATP = O-phospho-L-seryl-[protein] + ADP + H(+)</text>
        <dbReference type="Rhea" id="RHEA:17989"/>
        <dbReference type="Rhea" id="RHEA-COMP:9863"/>
        <dbReference type="Rhea" id="RHEA-COMP:11604"/>
        <dbReference type="ChEBI" id="CHEBI:15378"/>
        <dbReference type="ChEBI" id="CHEBI:29999"/>
        <dbReference type="ChEBI" id="CHEBI:30616"/>
        <dbReference type="ChEBI" id="CHEBI:83421"/>
        <dbReference type="ChEBI" id="CHEBI:456216"/>
        <dbReference type="EC" id="2.7.11.1"/>
    </reaction>
</comment>